<dbReference type="AlphaFoldDB" id="A0A699YJN8"/>
<dbReference type="EMBL" id="BLLF01000025">
    <property type="protein sequence ID" value="GFH06159.1"/>
    <property type="molecule type" value="Genomic_DNA"/>
</dbReference>
<reference evidence="1 2" key="1">
    <citation type="submission" date="2020-02" db="EMBL/GenBank/DDBJ databases">
        <title>Draft genome sequence of Haematococcus lacustris strain NIES-144.</title>
        <authorList>
            <person name="Morimoto D."/>
            <person name="Nakagawa S."/>
            <person name="Yoshida T."/>
            <person name="Sawayama S."/>
        </authorList>
    </citation>
    <scope>NUCLEOTIDE SEQUENCE [LARGE SCALE GENOMIC DNA]</scope>
    <source>
        <strain evidence="1 2">NIES-144</strain>
    </source>
</reference>
<name>A0A699YJN8_HAELA</name>
<accession>A0A699YJN8</accession>
<protein>
    <submittedName>
        <fullName evidence="1">Uncharacterized protein</fullName>
    </submittedName>
</protein>
<feature type="non-terminal residue" evidence="1">
    <location>
        <position position="1"/>
    </location>
</feature>
<gene>
    <name evidence="1" type="ORF">HaLaN_00742</name>
</gene>
<sequence>TVAWATASHAVVAKRRTRIGSLVLSDMHVPVSDDAAWPALLQGIRQMGGISALGEDREWDRWRQRMQWL</sequence>
<evidence type="ECO:0000313" key="2">
    <source>
        <dbReference type="Proteomes" id="UP000485058"/>
    </source>
</evidence>
<evidence type="ECO:0000313" key="1">
    <source>
        <dbReference type="EMBL" id="GFH06159.1"/>
    </source>
</evidence>
<comment type="caution">
    <text evidence="1">The sequence shown here is derived from an EMBL/GenBank/DDBJ whole genome shotgun (WGS) entry which is preliminary data.</text>
</comment>
<proteinExistence type="predicted"/>
<dbReference type="Proteomes" id="UP000485058">
    <property type="component" value="Unassembled WGS sequence"/>
</dbReference>
<keyword evidence="2" id="KW-1185">Reference proteome</keyword>
<organism evidence="1 2">
    <name type="scientific">Haematococcus lacustris</name>
    <name type="common">Green alga</name>
    <name type="synonym">Haematococcus pluvialis</name>
    <dbReference type="NCBI Taxonomy" id="44745"/>
    <lineage>
        <taxon>Eukaryota</taxon>
        <taxon>Viridiplantae</taxon>
        <taxon>Chlorophyta</taxon>
        <taxon>core chlorophytes</taxon>
        <taxon>Chlorophyceae</taxon>
        <taxon>CS clade</taxon>
        <taxon>Chlamydomonadales</taxon>
        <taxon>Haematococcaceae</taxon>
        <taxon>Haematococcus</taxon>
    </lineage>
</organism>
<feature type="non-terminal residue" evidence="1">
    <location>
        <position position="69"/>
    </location>
</feature>